<evidence type="ECO:0000313" key="2">
    <source>
        <dbReference type="EMBL" id="MBF5052680.1"/>
    </source>
</evidence>
<comment type="caution">
    <text evidence="2">The sequence shown here is derived from an EMBL/GenBank/DDBJ whole genome shotgun (WGS) entry which is preliminary data.</text>
</comment>
<dbReference type="Proteomes" id="UP000644441">
    <property type="component" value="Unassembled WGS sequence"/>
</dbReference>
<organism evidence="2 3">
    <name type="scientific">Alloalcanivorax venustensis ISO4</name>
    <dbReference type="NCBI Taxonomy" id="1177184"/>
    <lineage>
        <taxon>Bacteria</taxon>
        <taxon>Pseudomonadati</taxon>
        <taxon>Pseudomonadota</taxon>
        <taxon>Gammaproteobacteria</taxon>
        <taxon>Oceanospirillales</taxon>
        <taxon>Alcanivoracaceae</taxon>
        <taxon>Alloalcanivorax</taxon>
    </lineage>
</organism>
<keyword evidence="3" id="KW-1185">Reference proteome</keyword>
<dbReference type="RefSeq" id="WP_194855590.1">
    <property type="nucleotide sequence ID" value="NZ_ARXR01000007.1"/>
</dbReference>
<evidence type="ECO:0000259" key="1">
    <source>
        <dbReference type="Pfam" id="PF14082"/>
    </source>
</evidence>
<dbReference type="InterPro" id="IPR025359">
    <property type="entry name" value="SduA_C"/>
</dbReference>
<reference evidence="2 3" key="1">
    <citation type="submission" date="2012-09" db="EMBL/GenBank/DDBJ databases">
        <title>Genome Sequence of alkane-degrading Bacterium Alcanivorax venustensis ISO4.</title>
        <authorList>
            <person name="Lai Q."/>
            <person name="Shao Z."/>
        </authorList>
    </citation>
    <scope>NUCLEOTIDE SEQUENCE [LARGE SCALE GENOMIC DNA]</scope>
    <source>
        <strain evidence="2 3">ISO4</strain>
    </source>
</reference>
<accession>A0ABS0AF25</accession>
<sequence>MSLPPEATIEDVKVRIRKSMRNPHIGKVEQAVLREGPRAFRLATLFEILNPGDSSHHHYTLRLDSIDKKKTGWFHKPEKSITLEANEPDEISRLYRFLTAHLAGTLSEASGDVRIISSAEYKKLENLLELLPNLASPDMVEILRGILPRISDAGSYAKDFSEALESSDPDTVEHLGVAARWVQHKREYERLVTLIDSGESREQAYQELLTQNPWMFGSEYSELLDRRTWTRDDNLDFMLRRTSDNYLEIIEIKTPFRDSLMLKDKSHGTYYPSSKLSPTIGQVIGYMEEIERSRDTIISKDGYDTLKVRARVIVGRDGDPSEQEALRNLNAHLHRIEVLTFDHLRRIAERVVNVFGVKESIVSHQSEVDEDIPF</sequence>
<name>A0ABS0AF25_9GAMM</name>
<dbReference type="Pfam" id="PF14082">
    <property type="entry name" value="SduA_C"/>
    <property type="match status" value="1"/>
</dbReference>
<evidence type="ECO:0000313" key="3">
    <source>
        <dbReference type="Proteomes" id="UP000644441"/>
    </source>
</evidence>
<dbReference type="EMBL" id="ARXR01000007">
    <property type="protein sequence ID" value="MBF5052680.1"/>
    <property type="molecule type" value="Genomic_DNA"/>
</dbReference>
<protein>
    <recommendedName>
        <fullName evidence="1">Shedu protein SduA C-terminal domain-containing protein</fullName>
    </recommendedName>
</protein>
<proteinExistence type="predicted"/>
<feature type="domain" description="Shedu protein SduA C-terminal" evidence="1">
    <location>
        <begin position="200"/>
        <end position="344"/>
    </location>
</feature>
<gene>
    <name evidence="2" type="ORF">ISO4_01282</name>
</gene>